<name>A0A7X4YLG1_9BACL</name>
<comment type="caution">
    <text evidence="1">The sequence shown here is derived from an EMBL/GenBank/DDBJ whole genome shotgun (WGS) entry which is preliminary data.</text>
</comment>
<dbReference type="EMBL" id="JAAAMU010000003">
    <property type="protein sequence ID" value="NBC68531.1"/>
    <property type="molecule type" value="Genomic_DNA"/>
</dbReference>
<keyword evidence="2" id="KW-1185">Reference proteome</keyword>
<gene>
    <name evidence="1" type="ORF">GT003_05995</name>
</gene>
<dbReference type="Proteomes" id="UP000558113">
    <property type="component" value="Unassembled WGS sequence"/>
</dbReference>
<evidence type="ECO:0008006" key="3">
    <source>
        <dbReference type="Google" id="ProtNLM"/>
    </source>
</evidence>
<dbReference type="AlphaFoldDB" id="A0A7X4YLG1"/>
<protein>
    <recommendedName>
        <fullName evidence="3">Baseplate protein J-like domain-containing protein</fullName>
    </recommendedName>
</protein>
<proteinExistence type="predicted"/>
<dbReference type="RefSeq" id="WP_161695468.1">
    <property type="nucleotide sequence ID" value="NZ_JAAAMU010000003.1"/>
</dbReference>
<accession>A0A7X4YLG1</accession>
<sequence length="1042" mass="117515">MTNLSSGRGPLSNPPAIDTRDREQLIEQMKRLAPHYTPEWRFRPEDPDPGTALSLLFAHLLSGNIERLNQVPGKSFLAFLNRFHVELAQAKPALAQITFQLTEGTPEPVYIDRGVQLAASVPGEDRPILFETASPILLTSARITDALTVSPRLDRIVHLMQDGAMERLPGEGRGTALFGPEGDNLQEHAMYLRHDYLFLLRNPALLEFTVFHSRNGQAVDESVQLLTDPGKVRWEYYSGGQWVEFNRAYGSGATIRLIKFTNQPIDPYDYNGMPGRWIRCRAVSMEEQSGSIALSKVQLDRLRMKSEYASPSKEDGIRPDRLYFNDVQLNDEEACLPFGDFFALFGLFYLSSEEVLSKRGATVTLLFDAEILQHKLIPDQPVQINWKPIMKRHEMEKTESYDPVTVATIQWEYWNGYSWALLPIDASAQKLFSVPWEGRQAKEMTFVVPENLAPISVNAEENYWIRGRIVQILNAYSPKAIYYSPVVSGLKMRFGYGQPERSPQRLFIQNNMEIKERTGEAQLGSDVFRPFIALEGRYPAVWFAFDAPPERGPIHLYLQLVERRVAEDDIPFMEWEYLKKKGSSSSWAPLPTADDTNGFTRSGDLQFVGPRDYAVGEFFGMSRYWIRAVNRDGRYDKPSEEKNVPRALNMALNTALAIQQETIRGELPQRVEEHDTFEEQVVERYVLAEKPVLSEEVWVDETGNISKDELEALEREDGLVDVVRDSEKELLRVWVRYRAVDQFLRSGPKDRHYRIDRATGSISFGNGKEGKKPPHLGDDSVRVTYAAGGGKRGNVPAGAISVLQDAIAYVDRVWNPFAAAGGCDLGTVEEATIRGPKLFNHRNRAVTAEDFEWLTREAHPNVAKVKCLPNLNAKLAREPGAVSIVVYPKSGVGSGAHFQELKRTVEASLMAKAASSIAFPSNLQIIEPALLQIGVQATVWVNSMDDVVPVEREIMRKLDGFLDPITGNADGHGWEIGRIIHHSMFYTLVKSVGPVMHIPQLALEIYKVENGERAEWNADRISEIPHGIFVPGEHRISVEVKK</sequence>
<dbReference type="OrthoDB" id="366288at2"/>
<evidence type="ECO:0000313" key="2">
    <source>
        <dbReference type="Proteomes" id="UP000558113"/>
    </source>
</evidence>
<organism evidence="1 2">
    <name type="scientific">Paenibacillus sacheonensis</name>
    <dbReference type="NCBI Taxonomy" id="742054"/>
    <lineage>
        <taxon>Bacteria</taxon>
        <taxon>Bacillati</taxon>
        <taxon>Bacillota</taxon>
        <taxon>Bacilli</taxon>
        <taxon>Bacillales</taxon>
        <taxon>Paenibacillaceae</taxon>
        <taxon>Paenibacillus</taxon>
    </lineage>
</organism>
<reference evidence="1 2" key="1">
    <citation type="submission" date="2020-01" db="EMBL/GenBank/DDBJ databases">
        <title>Paenibacillus soybeanensis sp. nov. isolated from the nodules of soybean (Glycine max(L.) Merr).</title>
        <authorList>
            <person name="Wang H."/>
        </authorList>
    </citation>
    <scope>NUCLEOTIDE SEQUENCE [LARGE SCALE GENOMIC DNA]</scope>
    <source>
        <strain evidence="1 2">DSM 23054</strain>
    </source>
</reference>
<evidence type="ECO:0000313" key="1">
    <source>
        <dbReference type="EMBL" id="NBC68531.1"/>
    </source>
</evidence>